<proteinExistence type="predicted"/>
<evidence type="ECO:0000313" key="1">
    <source>
        <dbReference type="EMBL" id="OAM87617.1"/>
    </source>
</evidence>
<organism evidence="1 2">
    <name type="scientific">Termitidicoccus mucosus</name>
    <dbReference type="NCBI Taxonomy" id="1184151"/>
    <lineage>
        <taxon>Bacteria</taxon>
        <taxon>Pseudomonadati</taxon>
        <taxon>Verrucomicrobiota</taxon>
        <taxon>Opitutia</taxon>
        <taxon>Opitutales</taxon>
        <taxon>Opitutaceae</taxon>
        <taxon>Termitidicoccus</taxon>
    </lineage>
</organism>
<dbReference type="Proteomes" id="UP000078486">
    <property type="component" value="Unassembled WGS sequence"/>
</dbReference>
<reference evidence="1 2" key="1">
    <citation type="submission" date="2016-01" db="EMBL/GenBank/DDBJ databases">
        <title>High potential of lignocellulose degradation of a new Verrucomicrobia species.</title>
        <authorList>
            <person name="Wang Y."/>
            <person name="Shi Y."/>
            <person name="Qiu Z."/>
            <person name="Liu S."/>
            <person name="Yang H."/>
        </authorList>
    </citation>
    <scope>NUCLEOTIDE SEQUENCE [LARGE SCALE GENOMIC DNA]</scope>
    <source>
        <strain evidence="1 2">TSB47</strain>
    </source>
</reference>
<protein>
    <recommendedName>
        <fullName evidence="3">Hemolytic protein HlpA-like protein</fullName>
    </recommendedName>
</protein>
<dbReference type="RefSeq" id="WP_068772488.1">
    <property type="nucleotide sequence ID" value="NZ_CP109796.1"/>
</dbReference>
<comment type="caution">
    <text evidence="1">The sequence shown here is derived from an EMBL/GenBank/DDBJ whole genome shotgun (WGS) entry which is preliminary data.</text>
</comment>
<gene>
    <name evidence="1" type="ORF">AW736_22145</name>
</gene>
<dbReference type="SUPFAM" id="SSF53448">
    <property type="entry name" value="Nucleotide-diphospho-sugar transferases"/>
    <property type="match status" value="1"/>
</dbReference>
<keyword evidence="2" id="KW-1185">Reference proteome</keyword>
<dbReference type="STRING" id="1184151.AW736_22145"/>
<dbReference type="EMBL" id="LRRQ01000167">
    <property type="protein sequence ID" value="OAM87617.1"/>
    <property type="molecule type" value="Genomic_DNA"/>
</dbReference>
<name>A0A178IEM9_9BACT</name>
<sequence>MNVTLILFNRPGPTARVLARVRDARPSTLLVICDGPRPHRPDDAGRVAAVRRLVDESIDWPCRVLRDYSETNLGCMRRIQTGLNWVFSQVEETIVLEDDCLPHPDFFTFAASTLARYRDDPRVMNISGTNLIARRHRPRHACWFSQHTWIWGWATWRRAWRHYDADYSTWDARLPALRASFASAWERQYWISTFDQARRNLQAANSWGFQWNYTCRSLGGLTAMPRANLVENLGFTADSTHTDDLARLARPTSALGPLSYPESHYTDPYAEDLWTRVYAGAPTTPLANLKSRLRILRNPKPAVA</sequence>
<dbReference type="AlphaFoldDB" id="A0A178IEM9"/>
<dbReference type="InterPro" id="IPR029044">
    <property type="entry name" value="Nucleotide-diphossugar_trans"/>
</dbReference>
<evidence type="ECO:0000313" key="2">
    <source>
        <dbReference type="Proteomes" id="UP000078486"/>
    </source>
</evidence>
<accession>A0A178IEM9</accession>
<evidence type="ECO:0008006" key="3">
    <source>
        <dbReference type="Google" id="ProtNLM"/>
    </source>
</evidence>
<dbReference type="Gene3D" id="3.90.550.10">
    <property type="entry name" value="Spore Coat Polysaccharide Biosynthesis Protein SpsA, Chain A"/>
    <property type="match status" value="1"/>
</dbReference>
<dbReference type="OrthoDB" id="5180856at2"/>